<dbReference type="RefSeq" id="WP_113856131.1">
    <property type="nucleotide sequence ID" value="NZ_CP011940.1"/>
</dbReference>
<dbReference type="Proteomes" id="UP001605989">
    <property type="component" value="Unassembled WGS sequence"/>
</dbReference>
<accession>A0ABW7DP18</accession>
<dbReference type="EMBL" id="JBIEKR010000006">
    <property type="protein sequence ID" value="MFG6273103.1"/>
    <property type="molecule type" value="Genomic_DNA"/>
</dbReference>
<keyword evidence="2" id="KW-1185">Reference proteome</keyword>
<evidence type="ECO:0000313" key="1">
    <source>
        <dbReference type="EMBL" id="MFG6273103.1"/>
    </source>
</evidence>
<gene>
    <name evidence="1" type="ORF">ACGTZG_07860</name>
</gene>
<proteinExistence type="predicted"/>
<reference evidence="1 2" key="1">
    <citation type="submission" date="2024-10" db="EMBL/GenBank/DDBJ databases">
        <authorList>
            <person name="Sang B.-I."/>
            <person name="Prabhaharan D."/>
        </authorList>
    </citation>
    <scope>NUCLEOTIDE SEQUENCE [LARGE SCALE GENOMIC DNA]</scope>
    <source>
        <strain evidence="1 2">MH</strain>
    </source>
</reference>
<comment type="caution">
    <text evidence="1">The sequence shown here is derived from an EMBL/GenBank/DDBJ whole genome shotgun (WGS) entry which is preliminary data.</text>
</comment>
<evidence type="ECO:0000313" key="2">
    <source>
        <dbReference type="Proteomes" id="UP001605989"/>
    </source>
</evidence>
<evidence type="ECO:0008006" key="3">
    <source>
        <dbReference type="Google" id="ProtNLM"/>
    </source>
</evidence>
<name>A0ABW7DP18_9FIRM</name>
<sequence length="112" mass="12224">MIYEVHKPEDVTFATQYDGSTSSIAIIIYIVSAKCGYGISVTVGGKKSRAECEQKEGSLTIRIAGKGWYGIDVAQLLTLHSDEYLLARPKGEFTIAGPNEFNAAYDIDDIID</sequence>
<protein>
    <recommendedName>
        <fullName evidence="3">FeS cluster biogenesis domain-containing protein</fullName>
    </recommendedName>
</protein>
<organism evidence="1 2">
    <name type="scientific">Megasphaera hexanoica</name>
    <dbReference type="NCBI Taxonomy" id="1675036"/>
    <lineage>
        <taxon>Bacteria</taxon>
        <taxon>Bacillati</taxon>
        <taxon>Bacillota</taxon>
        <taxon>Negativicutes</taxon>
        <taxon>Veillonellales</taxon>
        <taxon>Veillonellaceae</taxon>
        <taxon>Megasphaera</taxon>
    </lineage>
</organism>